<comment type="caution">
    <text evidence="8">The sequence shown here is derived from an EMBL/GenBank/DDBJ whole genome shotgun (WGS) entry which is preliminary data.</text>
</comment>
<comment type="similarity">
    <text evidence="1">Belongs to the HicA mRNA interferase family.</text>
</comment>
<evidence type="ECO:0000313" key="9">
    <source>
        <dbReference type="Proteomes" id="UP000534286"/>
    </source>
</evidence>
<keyword evidence="6" id="KW-0694">RNA-binding</keyword>
<dbReference type="Proteomes" id="UP000534286">
    <property type="component" value="Unassembled WGS sequence"/>
</dbReference>
<proteinExistence type="inferred from homology"/>
<dbReference type="Pfam" id="PF07927">
    <property type="entry name" value="HicA_toxin"/>
    <property type="match status" value="1"/>
</dbReference>
<keyword evidence="7" id="KW-0346">Stress response</keyword>
<sequence length="80" mass="8946">MPSPFPSLKARQMLRILLGLGYEEVDREGSHRKLVCEGRPRLTFAFHDRDELAPGVVRDILVKQVGMGKDDALKVVQGDS</sequence>
<dbReference type="AlphaFoldDB" id="A0A7W7RWA5"/>
<dbReference type="GO" id="GO:0003729">
    <property type="term" value="F:mRNA binding"/>
    <property type="evidence" value="ECO:0007669"/>
    <property type="project" value="InterPro"/>
</dbReference>
<dbReference type="Gene3D" id="3.30.920.30">
    <property type="entry name" value="Hypothetical protein"/>
    <property type="match status" value="1"/>
</dbReference>
<organism evidence="8 9">
    <name type="scientific">Streptosporangium album</name>
    <dbReference type="NCBI Taxonomy" id="47479"/>
    <lineage>
        <taxon>Bacteria</taxon>
        <taxon>Bacillati</taxon>
        <taxon>Actinomycetota</taxon>
        <taxon>Actinomycetes</taxon>
        <taxon>Streptosporangiales</taxon>
        <taxon>Streptosporangiaceae</taxon>
        <taxon>Streptosporangium</taxon>
    </lineage>
</organism>
<evidence type="ECO:0000256" key="3">
    <source>
        <dbReference type="ARBA" id="ARBA00022722"/>
    </source>
</evidence>
<protein>
    <submittedName>
        <fullName evidence="8">Putative RNA binding protein YcfA (HicA-like mRNA interferase family)</fullName>
    </submittedName>
</protein>
<gene>
    <name evidence="8" type="ORF">FHR32_003701</name>
</gene>
<evidence type="ECO:0000256" key="5">
    <source>
        <dbReference type="ARBA" id="ARBA00022801"/>
    </source>
</evidence>
<keyword evidence="2" id="KW-1277">Toxin-antitoxin system</keyword>
<dbReference type="GO" id="GO:0016787">
    <property type="term" value="F:hydrolase activity"/>
    <property type="evidence" value="ECO:0007669"/>
    <property type="project" value="UniProtKB-KW"/>
</dbReference>
<evidence type="ECO:0000256" key="7">
    <source>
        <dbReference type="ARBA" id="ARBA00023016"/>
    </source>
</evidence>
<dbReference type="SUPFAM" id="SSF54786">
    <property type="entry name" value="YcfA/nrd intein domain"/>
    <property type="match status" value="1"/>
</dbReference>
<dbReference type="GO" id="GO:0004519">
    <property type="term" value="F:endonuclease activity"/>
    <property type="evidence" value="ECO:0007669"/>
    <property type="project" value="UniProtKB-KW"/>
</dbReference>
<reference evidence="8 9" key="1">
    <citation type="submission" date="2020-08" db="EMBL/GenBank/DDBJ databases">
        <title>Sequencing the genomes of 1000 actinobacteria strains.</title>
        <authorList>
            <person name="Klenk H.-P."/>
        </authorList>
    </citation>
    <scope>NUCLEOTIDE SEQUENCE [LARGE SCALE GENOMIC DNA]</scope>
    <source>
        <strain evidence="8 9">DSM 43023</strain>
    </source>
</reference>
<dbReference type="InterPro" id="IPR012933">
    <property type="entry name" value="HicA_mRNA_interferase"/>
</dbReference>
<keyword evidence="3" id="KW-0540">Nuclease</keyword>
<evidence type="ECO:0000256" key="2">
    <source>
        <dbReference type="ARBA" id="ARBA00022649"/>
    </source>
</evidence>
<dbReference type="InterPro" id="IPR038570">
    <property type="entry name" value="HicA_sf"/>
</dbReference>
<evidence type="ECO:0000256" key="6">
    <source>
        <dbReference type="ARBA" id="ARBA00022884"/>
    </source>
</evidence>
<keyword evidence="4" id="KW-0255">Endonuclease</keyword>
<keyword evidence="5" id="KW-0378">Hydrolase</keyword>
<evidence type="ECO:0000256" key="4">
    <source>
        <dbReference type="ARBA" id="ARBA00022759"/>
    </source>
</evidence>
<evidence type="ECO:0000256" key="1">
    <source>
        <dbReference type="ARBA" id="ARBA00006620"/>
    </source>
</evidence>
<evidence type="ECO:0000313" key="8">
    <source>
        <dbReference type="EMBL" id="MBB4939396.1"/>
    </source>
</evidence>
<keyword evidence="9" id="KW-1185">Reference proteome</keyword>
<dbReference type="EMBL" id="JACHJU010000001">
    <property type="protein sequence ID" value="MBB4939396.1"/>
    <property type="molecule type" value="Genomic_DNA"/>
</dbReference>
<name>A0A7W7RWA5_9ACTN</name>
<accession>A0A7W7RWA5</accession>
<dbReference type="RefSeq" id="WP_184755393.1">
    <property type="nucleotide sequence ID" value="NZ_BAABEK010000095.1"/>
</dbReference>